<dbReference type="SUPFAM" id="SSF103657">
    <property type="entry name" value="BAR/IMD domain-like"/>
    <property type="match status" value="1"/>
</dbReference>
<dbReference type="InterPro" id="IPR027267">
    <property type="entry name" value="AH/BAR_dom_sf"/>
</dbReference>
<sequence>MVAITVSDPIIEQAGTRHSFTSYLVSTKEGNSVRHRYSDFQWLYQRLQTELPGMIIPIIPHTRTIMSSKKFNIEFIEDRRRDLEEFLHAIAEHEELCRAPSMTPFMLHPIGPDFDEGKKGVEQTVPTDSDVIKWAEEDTQSEIGGFGSRTSKSQPSPPVTARKNISKFFARIRLSAGNQELMTTNDESQIIALHDYVTEVHGHTNTLVKASDALVKSTLNTADANHEIGVPIGLWKTAYTLKNRKQDEEVKEMMAGICQFSDDLSSLLRKKHQEEEILFGRKIHKLANAVSAFDIALKKRKNYQMEFTQTHNNMIEKNAALEKAQKTLKPPEVTDKLNNERIELQSRIEFERKRFEEVTQRLLKDAEKNKPKLLKMLQSAFLDYAKVQISFTSQMDEAYRRLMPTLDETKASNGDNNVACTENNGHASAPPAPPSAAPPPPPGDEEGETIDDTQ</sequence>
<name>A0A1E7FVX8_9STRA</name>
<evidence type="ECO:0000313" key="3">
    <source>
        <dbReference type="EMBL" id="OEU22318.1"/>
    </source>
</evidence>
<dbReference type="EMBL" id="KV784353">
    <property type="protein sequence ID" value="OEU22318.1"/>
    <property type="molecule type" value="Genomic_DNA"/>
</dbReference>
<keyword evidence="4" id="KW-1185">Reference proteome</keyword>
<evidence type="ECO:0000259" key="2">
    <source>
        <dbReference type="PROSITE" id="PS50195"/>
    </source>
</evidence>
<dbReference type="Gene3D" id="1.20.1270.60">
    <property type="entry name" value="Arfaptin homology (AH) domain/BAR domain"/>
    <property type="match status" value="1"/>
</dbReference>
<dbReference type="Proteomes" id="UP000095751">
    <property type="component" value="Unassembled WGS sequence"/>
</dbReference>
<dbReference type="PANTHER" id="PTHR10555:SF170">
    <property type="entry name" value="FI18122P1"/>
    <property type="match status" value="1"/>
</dbReference>
<protein>
    <recommendedName>
        <fullName evidence="2">PX domain-containing protein</fullName>
    </recommendedName>
</protein>
<dbReference type="AlphaFoldDB" id="A0A1E7FVX8"/>
<feature type="compositionally biased region" description="Polar residues" evidence="1">
    <location>
        <begin position="411"/>
        <end position="426"/>
    </location>
</feature>
<dbReference type="Gene3D" id="3.30.1520.10">
    <property type="entry name" value="Phox-like domain"/>
    <property type="match status" value="1"/>
</dbReference>
<feature type="compositionally biased region" description="Acidic residues" evidence="1">
    <location>
        <begin position="443"/>
        <end position="454"/>
    </location>
</feature>
<feature type="compositionally biased region" description="Pro residues" evidence="1">
    <location>
        <begin position="430"/>
        <end position="442"/>
    </location>
</feature>
<dbReference type="OrthoDB" id="44282at2759"/>
<dbReference type="InterPro" id="IPR001683">
    <property type="entry name" value="PX_dom"/>
</dbReference>
<dbReference type="SUPFAM" id="SSF64268">
    <property type="entry name" value="PX domain"/>
    <property type="match status" value="1"/>
</dbReference>
<dbReference type="GO" id="GO:0005768">
    <property type="term" value="C:endosome"/>
    <property type="evidence" value="ECO:0007669"/>
    <property type="project" value="TreeGrafter"/>
</dbReference>
<feature type="domain" description="PX" evidence="2">
    <location>
        <begin position="1"/>
        <end position="113"/>
    </location>
</feature>
<feature type="region of interest" description="Disordered" evidence="1">
    <location>
        <begin position="408"/>
        <end position="454"/>
    </location>
</feature>
<dbReference type="InterPro" id="IPR036871">
    <property type="entry name" value="PX_dom_sf"/>
</dbReference>
<dbReference type="PANTHER" id="PTHR10555">
    <property type="entry name" value="SORTING NEXIN"/>
    <property type="match status" value="1"/>
</dbReference>
<dbReference type="Pfam" id="PF00787">
    <property type="entry name" value="PX"/>
    <property type="match status" value="1"/>
</dbReference>
<reference evidence="3 4" key="1">
    <citation type="submission" date="2016-09" db="EMBL/GenBank/DDBJ databases">
        <title>Extensive genetic diversity and differential bi-allelic expression allows diatom success in the polar Southern Ocean.</title>
        <authorList>
            <consortium name="DOE Joint Genome Institute"/>
            <person name="Mock T."/>
            <person name="Otillar R.P."/>
            <person name="Strauss J."/>
            <person name="Dupont C."/>
            <person name="Frickenhaus S."/>
            <person name="Maumus F."/>
            <person name="Mcmullan M."/>
            <person name="Sanges R."/>
            <person name="Schmutz J."/>
            <person name="Toseland A."/>
            <person name="Valas R."/>
            <person name="Veluchamy A."/>
            <person name="Ward B.J."/>
            <person name="Allen A."/>
            <person name="Barry K."/>
            <person name="Falciatore A."/>
            <person name="Ferrante M."/>
            <person name="Fortunato A.E."/>
            <person name="Gloeckner G."/>
            <person name="Gruber A."/>
            <person name="Hipkin R."/>
            <person name="Janech M."/>
            <person name="Kroth P."/>
            <person name="Leese F."/>
            <person name="Lindquist E."/>
            <person name="Lyon B.R."/>
            <person name="Martin J."/>
            <person name="Mayer C."/>
            <person name="Parker M."/>
            <person name="Quesneville H."/>
            <person name="Raymond J."/>
            <person name="Uhlig C."/>
            <person name="Valentin K.U."/>
            <person name="Worden A.Z."/>
            <person name="Armbrust E.V."/>
            <person name="Bowler C."/>
            <person name="Green B."/>
            <person name="Moulton V."/>
            <person name="Van Oosterhout C."/>
            <person name="Grigoriev I."/>
        </authorList>
    </citation>
    <scope>NUCLEOTIDE SEQUENCE [LARGE SCALE GENOMIC DNA]</scope>
    <source>
        <strain evidence="3 4">CCMP1102</strain>
    </source>
</reference>
<evidence type="ECO:0000256" key="1">
    <source>
        <dbReference type="SAM" id="MobiDB-lite"/>
    </source>
</evidence>
<organism evidence="3 4">
    <name type="scientific">Fragilariopsis cylindrus CCMP1102</name>
    <dbReference type="NCBI Taxonomy" id="635003"/>
    <lineage>
        <taxon>Eukaryota</taxon>
        <taxon>Sar</taxon>
        <taxon>Stramenopiles</taxon>
        <taxon>Ochrophyta</taxon>
        <taxon>Bacillariophyta</taxon>
        <taxon>Bacillariophyceae</taxon>
        <taxon>Bacillariophycidae</taxon>
        <taxon>Bacillariales</taxon>
        <taxon>Bacillariaceae</taxon>
        <taxon>Fragilariopsis</taxon>
    </lineage>
</organism>
<accession>A0A1E7FVX8</accession>
<dbReference type="PROSITE" id="PS50195">
    <property type="entry name" value="PX"/>
    <property type="match status" value="1"/>
</dbReference>
<gene>
    <name evidence="3" type="ORF">FRACYDRAFT_232473</name>
</gene>
<proteinExistence type="predicted"/>
<dbReference type="SMART" id="SM00312">
    <property type="entry name" value="PX"/>
    <property type="match status" value="1"/>
</dbReference>
<dbReference type="InParanoid" id="A0A1E7FVX8"/>
<dbReference type="KEGG" id="fcy:FRACYDRAFT_232473"/>
<dbReference type="GO" id="GO:0035091">
    <property type="term" value="F:phosphatidylinositol binding"/>
    <property type="evidence" value="ECO:0007669"/>
    <property type="project" value="InterPro"/>
</dbReference>
<evidence type="ECO:0000313" key="4">
    <source>
        <dbReference type="Proteomes" id="UP000095751"/>
    </source>
</evidence>